<organism evidence="5 6">
    <name type="scientific">Sporolactobacillus kofuensis</name>
    <dbReference type="NCBI Taxonomy" id="269672"/>
    <lineage>
        <taxon>Bacteria</taxon>
        <taxon>Bacillati</taxon>
        <taxon>Bacillota</taxon>
        <taxon>Bacilli</taxon>
        <taxon>Bacillales</taxon>
        <taxon>Sporolactobacillaceae</taxon>
        <taxon>Sporolactobacillus</taxon>
    </lineage>
</organism>
<dbReference type="PROSITE" id="PS50076">
    <property type="entry name" value="DNAJ_2"/>
    <property type="match status" value="1"/>
</dbReference>
<dbReference type="SUPFAM" id="SSF46565">
    <property type="entry name" value="Chaperone J-domain"/>
    <property type="match status" value="1"/>
</dbReference>
<keyword evidence="3" id="KW-0472">Membrane</keyword>
<dbReference type="InterPro" id="IPR001623">
    <property type="entry name" value="DnaJ_domain"/>
</dbReference>
<dbReference type="Pfam" id="PF05099">
    <property type="entry name" value="TerB"/>
    <property type="match status" value="1"/>
</dbReference>
<evidence type="ECO:0000256" key="2">
    <source>
        <dbReference type="ARBA" id="ARBA00023016"/>
    </source>
</evidence>
<gene>
    <name evidence="5" type="ORF">ACFP7A_05860</name>
</gene>
<reference evidence="6" key="1">
    <citation type="journal article" date="2019" name="Int. J. Syst. Evol. Microbiol.">
        <title>The Global Catalogue of Microorganisms (GCM) 10K type strain sequencing project: providing services to taxonomists for standard genome sequencing and annotation.</title>
        <authorList>
            <consortium name="The Broad Institute Genomics Platform"/>
            <consortium name="The Broad Institute Genome Sequencing Center for Infectious Disease"/>
            <person name="Wu L."/>
            <person name="Ma J."/>
        </authorList>
    </citation>
    <scope>NUCLEOTIDE SEQUENCE [LARGE SCALE GENOMIC DNA]</scope>
    <source>
        <strain evidence="6">CCUG 42001</strain>
    </source>
</reference>
<evidence type="ECO:0000259" key="4">
    <source>
        <dbReference type="PROSITE" id="PS50076"/>
    </source>
</evidence>
<comment type="caution">
    <text evidence="5">The sequence shown here is derived from an EMBL/GenBank/DDBJ whole genome shotgun (WGS) entry which is preliminary data.</text>
</comment>
<sequence>MGWRLLFAIVTAVCASAKRRNVILWFFAGFLFEWVALIILFFLPKANSSRRPFNRGWGGDAHVHWDKKVSRSCPYCGGSVAFDDIPGNWTCPNCGQTFTYGTDGHVSRMQDDRLMPQIEWIVKLFAKLAKRDGVVSENEVRLVDQLVRQAFQPTKAQLQQIMNLFNEARYSTESVESIAQNLYASVRGRRDILVDTLSALLAIAAADGAIRPEEEQMIRTAAAIFGLENDYEAIKAQFFGRSSNTTSQSMDLDACYHLLGGQPEDTDQVIKKKYRQLIRDNHPDRLMSQGASEAAIKEANSKVAEIKHAYEQIMNARVH</sequence>
<keyword evidence="3" id="KW-0812">Transmembrane</keyword>
<keyword evidence="6" id="KW-1185">Reference proteome</keyword>
<dbReference type="InterPro" id="IPR036869">
    <property type="entry name" value="J_dom_sf"/>
</dbReference>
<evidence type="ECO:0000313" key="6">
    <source>
        <dbReference type="Proteomes" id="UP001596267"/>
    </source>
</evidence>
<proteinExistence type="predicted"/>
<keyword evidence="3" id="KW-1133">Transmembrane helix</keyword>
<dbReference type="RefSeq" id="WP_253052975.1">
    <property type="nucleotide sequence ID" value="NZ_JAMXWN010000003.1"/>
</dbReference>
<evidence type="ECO:0000256" key="1">
    <source>
        <dbReference type="ARBA" id="ARBA00022705"/>
    </source>
</evidence>
<dbReference type="Gene3D" id="1.10.3680.10">
    <property type="entry name" value="TerB-like"/>
    <property type="match status" value="1"/>
</dbReference>
<dbReference type="Proteomes" id="UP001596267">
    <property type="component" value="Unassembled WGS sequence"/>
</dbReference>
<dbReference type="Gene3D" id="1.10.287.110">
    <property type="entry name" value="DnaJ domain"/>
    <property type="match status" value="1"/>
</dbReference>
<dbReference type="PRINTS" id="PR00625">
    <property type="entry name" value="JDOMAIN"/>
</dbReference>
<keyword evidence="2" id="KW-0346">Stress response</keyword>
<keyword evidence="1" id="KW-0235">DNA replication</keyword>
<dbReference type="EMBL" id="JBHSTQ010000004">
    <property type="protein sequence ID" value="MFC6386117.1"/>
    <property type="molecule type" value="Genomic_DNA"/>
</dbReference>
<feature type="domain" description="J" evidence="4">
    <location>
        <begin position="254"/>
        <end position="318"/>
    </location>
</feature>
<evidence type="ECO:0000256" key="3">
    <source>
        <dbReference type="SAM" id="Phobius"/>
    </source>
</evidence>
<dbReference type="InterPro" id="IPR007791">
    <property type="entry name" value="DjlA_N"/>
</dbReference>
<evidence type="ECO:0000313" key="5">
    <source>
        <dbReference type="EMBL" id="MFC6386117.1"/>
    </source>
</evidence>
<protein>
    <submittedName>
        <fullName evidence="5">TerB family tellurite resistance protein</fullName>
    </submittedName>
</protein>
<name>A0ABW1WEW9_9BACL</name>
<feature type="transmembrane region" description="Helical" evidence="3">
    <location>
        <begin position="24"/>
        <end position="43"/>
    </location>
</feature>
<dbReference type="SUPFAM" id="SSF158682">
    <property type="entry name" value="TerB-like"/>
    <property type="match status" value="1"/>
</dbReference>
<dbReference type="Pfam" id="PF00226">
    <property type="entry name" value="DnaJ"/>
    <property type="match status" value="1"/>
</dbReference>
<accession>A0ABW1WEW9</accession>
<dbReference type="SMART" id="SM00271">
    <property type="entry name" value="DnaJ"/>
    <property type="match status" value="1"/>
</dbReference>
<dbReference type="InterPro" id="IPR029024">
    <property type="entry name" value="TerB-like"/>
</dbReference>
<dbReference type="CDD" id="cd06257">
    <property type="entry name" value="DnaJ"/>
    <property type="match status" value="1"/>
</dbReference>